<evidence type="ECO:0000256" key="12">
    <source>
        <dbReference type="ARBA" id="ARBA00022536"/>
    </source>
</evidence>
<organism evidence="31 32">
    <name type="scientific">Megalurothrips usitatus</name>
    <name type="common">bean blossom thrips</name>
    <dbReference type="NCBI Taxonomy" id="439358"/>
    <lineage>
        <taxon>Eukaryota</taxon>
        <taxon>Metazoa</taxon>
        <taxon>Ecdysozoa</taxon>
        <taxon>Arthropoda</taxon>
        <taxon>Hexapoda</taxon>
        <taxon>Insecta</taxon>
        <taxon>Pterygota</taxon>
        <taxon>Neoptera</taxon>
        <taxon>Paraneoptera</taxon>
        <taxon>Thysanoptera</taxon>
        <taxon>Terebrantia</taxon>
        <taxon>Thripoidea</taxon>
        <taxon>Thripidae</taxon>
        <taxon>Megalurothrips</taxon>
    </lineage>
</organism>
<evidence type="ECO:0000256" key="27">
    <source>
        <dbReference type="PROSITE-ProRule" id="PRU00461"/>
    </source>
</evidence>
<dbReference type="GO" id="GO:0031901">
    <property type="term" value="C:early endosome membrane"/>
    <property type="evidence" value="ECO:0007669"/>
    <property type="project" value="UniProtKB-SubCell"/>
</dbReference>
<feature type="disulfide bond" evidence="26">
    <location>
        <begin position="1390"/>
        <end position="1405"/>
    </location>
</feature>
<feature type="disulfide bond" evidence="26">
    <location>
        <begin position="1133"/>
        <end position="1145"/>
    </location>
</feature>
<evidence type="ECO:0000313" key="31">
    <source>
        <dbReference type="EMBL" id="KAJ1522941.1"/>
    </source>
</evidence>
<comment type="subcellular location">
    <subcellularLocation>
        <location evidence="3">Cell membrane</location>
        <topology evidence="3">Single-pass membrane protein</topology>
    </subcellularLocation>
    <subcellularLocation>
        <location evidence="4">Cytoplasmic vesicle</location>
        <location evidence="4">Secretory vesicle membrane</location>
        <topology evidence="4">Single-pass type I membrane protein</topology>
    </subcellularLocation>
    <subcellularLocation>
        <location evidence="2">Early endosome membrane</location>
        <topology evidence="2">Single-pass type I membrane protein</topology>
    </subcellularLocation>
    <subcellularLocation>
        <location evidence="1">Endoplasmic reticulum membrane</location>
        <topology evidence="1">Single-pass type I membrane protein</topology>
    </subcellularLocation>
    <subcellularLocation>
        <location evidence="7">Endosome</location>
        <location evidence="7">Multivesicular body membrane</location>
        <topology evidence="7">Single-pass type I membrane protein</topology>
    </subcellularLocation>
    <subcellularLocation>
        <location evidence="5">Golgi apparatus</location>
        <location evidence="5">trans-Golgi network membrane</location>
        <topology evidence="5">Single-pass type I membrane protein</topology>
    </subcellularLocation>
    <subcellularLocation>
        <location evidence="6">Recycling endosome membrane</location>
        <topology evidence="6">Single-pass type I membrane protein</topology>
    </subcellularLocation>
</comment>
<dbReference type="InterPro" id="IPR006581">
    <property type="entry name" value="VPS10"/>
</dbReference>
<dbReference type="SUPFAM" id="SSF63825">
    <property type="entry name" value="YWTD domain"/>
    <property type="match status" value="1"/>
</dbReference>
<evidence type="ECO:0000256" key="11">
    <source>
        <dbReference type="ARBA" id="ARBA00022475"/>
    </source>
</evidence>
<proteinExistence type="inferred from homology"/>
<feature type="disulfide bond" evidence="26">
    <location>
        <begin position="1171"/>
        <end position="1183"/>
    </location>
</feature>
<feature type="disulfide bond" evidence="26">
    <location>
        <begin position="1190"/>
        <end position="1205"/>
    </location>
</feature>
<keyword evidence="28" id="KW-0812">Transmembrane</keyword>
<dbReference type="InterPro" id="IPR002172">
    <property type="entry name" value="LDrepeatLR_classA_rpt"/>
</dbReference>
<feature type="disulfide bond" evidence="26">
    <location>
        <begin position="1469"/>
        <end position="1487"/>
    </location>
</feature>
<dbReference type="InterPro" id="IPR000033">
    <property type="entry name" value="LDLR_classB_rpt"/>
</dbReference>
<keyword evidence="14 29" id="KW-0732">Signal</keyword>
<dbReference type="SMART" id="SM00192">
    <property type="entry name" value="LDLa"/>
    <property type="match status" value="9"/>
</dbReference>
<dbReference type="FunFam" id="3.30.60.270:FF:000002">
    <property type="entry name" value="Sortilin-related receptor isoform A"/>
    <property type="match status" value="1"/>
</dbReference>
<evidence type="ECO:0000256" key="1">
    <source>
        <dbReference type="ARBA" id="ARBA00004115"/>
    </source>
</evidence>
<evidence type="ECO:0000313" key="32">
    <source>
        <dbReference type="Proteomes" id="UP001075354"/>
    </source>
</evidence>
<evidence type="ECO:0000256" key="17">
    <source>
        <dbReference type="ARBA" id="ARBA00022824"/>
    </source>
</evidence>
<feature type="repeat" description="LDL-receptor class B" evidence="27">
    <location>
        <begin position="901"/>
        <end position="946"/>
    </location>
</feature>
<gene>
    <name evidence="31" type="ORF">ONE63_002080</name>
</gene>
<feature type="disulfide bond" evidence="26">
    <location>
        <begin position="1317"/>
        <end position="1335"/>
    </location>
</feature>
<feature type="signal peptide" evidence="29">
    <location>
        <begin position="1"/>
        <end position="16"/>
    </location>
</feature>
<evidence type="ECO:0000256" key="13">
    <source>
        <dbReference type="ARBA" id="ARBA00022583"/>
    </source>
</evidence>
<keyword evidence="12" id="KW-0245">EGF-like domain</keyword>
<dbReference type="Pfam" id="PF25814">
    <property type="entry name" value="fn3_SORL1"/>
    <property type="match status" value="1"/>
</dbReference>
<dbReference type="SMART" id="SM00602">
    <property type="entry name" value="VPS10"/>
    <property type="match status" value="1"/>
</dbReference>
<evidence type="ECO:0000259" key="30">
    <source>
        <dbReference type="PROSITE" id="PS50853"/>
    </source>
</evidence>
<evidence type="ECO:0000256" key="26">
    <source>
        <dbReference type="PROSITE-ProRule" id="PRU00124"/>
    </source>
</evidence>
<keyword evidence="21" id="KW-0675">Receptor</keyword>
<dbReference type="PROSITE" id="PS50853">
    <property type="entry name" value="FN3"/>
    <property type="match status" value="4"/>
</dbReference>
<dbReference type="GO" id="GO:0006892">
    <property type="term" value="P:post-Golgi vesicle-mediated transport"/>
    <property type="evidence" value="ECO:0007669"/>
    <property type="project" value="TreeGrafter"/>
</dbReference>
<keyword evidence="23" id="KW-0968">Cytoplasmic vesicle</keyword>
<reference evidence="31" key="1">
    <citation type="submission" date="2022-12" db="EMBL/GenBank/DDBJ databases">
        <title>Chromosome-level genome assembly of the bean flower thrips Megalurothrips usitatus.</title>
        <authorList>
            <person name="Ma L."/>
            <person name="Liu Q."/>
            <person name="Li H."/>
            <person name="Cai W."/>
        </authorList>
    </citation>
    <scope>NUCLEOTIDE SEQUENCE</scope>
    <source>
        <strain evidence="31">Cailab_2022a</strain>
    </source>
</reference>
<dbReference type="Gene3D" id="2.60.40.10">
    <property type="entry name" value="Immunoglobulins"/>
    <property type="match status" value="4"/>
</dbReference>
<dbReference type="PROSITE" id="PS01209">
    <property type="entry name" value="LDLRA_1"/>
    <property type="match status" value="5"/>
</dbReference>
<dbReference type="GO" id="GO:0006897">
    <property type="term" value="P:endocytosis"/>
    <property type="evidence" value="ECO:0007669"/>
    <property type="project" value="UniProtKB-KW"/>
</dbReference>
<evidence type="ECO:0000256" key="2">
    <source>
        <dbReference type="ARBA" id="ARBA00004158"/>
    </source>
</evidence>
<feature type="disulfide bond" evidence="26">
    <location>
        <begin position="1178"/>
        <end position="1196"/>
    </location>
</feature>
<evidence type="ECO:0000256" key="23">
    <source>
        <dbReference type="ARBA" id="ARBA00023329"/>
    </source>
</evidence>
<evidence type="ECO:0000256" key="20">
    <source>
        <dbReference type="ARBA" id="ARBA00023157"/>
    </source>
</evidence>
<feature type="disulfide bond" evidence="26">
    <location>
        <begin position="1329"/>
        <end position="1344"/>
    </location>
</feature>
<evidence type="ECO:0000256" key="22">
    <source>
        <dbReference type="ARBA" id="ARBA00023180"/>
    </source>
</evidence>
<dbReference type="Pfam" id="PF00057">
    <property type="entry name" value="Ldl_recept_a"/>
    <property type="match status" value="9"/>
</dbReference>
<keyword evidence="16" id="KW-0967">Endosome</keyword>
<dbReference type="GO" id="GO:0005886">
    <property type="term" value="C:plasma membrane"/>
    <property type="evidence" value="ECO:0007669"/>
    <property type="project" value="UniProtKB-SubCell"/>
</dbReference>
<evidence type="ECO:0000256" key="4">
    <source>
        <dbReference type="ARBA" id="ARBA00004212"/>
    </source>
</evidence>
<feature type="disulfide bond" evidence="26">
    <location>
        <begin position="1310"/>
        <end position="1322"/>
    </location>
</feature>
<dbReference type="InterPro" id="IPR013783">
    <property type="entry name" value="Ig-like_fold"/>
</dbReference>
<feature type="disulfide bond" evidence="26">
    <location>
        <begin position="1378"/>
        <end position="1396"/>
    </location>
</feature>
<evidence type="ECO:0000256" key="18">
    <source>
        <dbReference type="ARBA" id="ARBA00023034"/>
    </source>
</evidence>
<dbReference type="FunFam" id="4.10.400.10:FF:000011">
    <property type="entry name" value="Low-density lipoprotein receptor-related protein 1"/>
    <property type="match status" value="1"/>
</dbReference>
<feature type="disulfide bond" evidence="26">
    <location>
        <begin position="1094"/>
        <end position="1106"/>
    </location>
</feature>
<dbReference type="FunFam" id="2.120.10.30:FF:000241">
    <property type="entry name" value="Low-density lipoprotein receptor-related protein 6"/>
    <property type="match status" value="1"/>
</dbReference>
<feature type="disulfide bond" evidence="26">
    <location>
        <begin position="1371"/>
        <end position="1383"/>
    </location>
</feature>
<keyword evidence="18" id="KW-0333">Golgi apparatus</keyword>
<feature type="chain" id="PRO_5043440232" description="Sortilin-related receptor" evidence="29">
    <location>
        <begin position="17"/>
        <end position="2174"/>
    </location>
</feature>
<accession>A0AAV7XDH4</accession>
<evidence type="ECO:0000256" key="15">
    <source>
        <dbReference type="ARBA" id="ARBA00022737"/>
    </source>
</evidence>
<feature type="disulfide bond" evidence="26">
    <location>
        <begin position="1481"/>
        <end position="1496"/>
    </location>
</feature>
<evidence type="ECO:0000256" key="16">
    <source>
        <dbReference type="ARBA" id="ARBA00022753"/>
    </source>
</evidence>
<feature type="repeat" description="LDL-receptor class B" evidence="27">
    <location>
        <begin position="947"/>
        <end position="991"/>
    </location>
</feature>
<comment type="caution">
    <text evidence="31">The sequence shown here is derived from an EMBL/GenBank/DDBJ whole genome shotgun (WGS) entry which is preliminary data.</text>
</comment>
<dbReference type="SMART" id="SM00181">
    <property type="entry name" value="EGF"/>
    <property type="match status" value="3"/>
</dbReference>
<evidence type="ECO:0000256" key="5">
    <source>
        <dbReference type="ARBA" id="ARBA00004393"/>
    </source>
</evidence>
<dbReference type="PANTHER" id="PTHR12106">
    <property type="entry name" value="SORTILIN RELATED"/>
    <property type="match status" value="1"/>
</dbReference>
<evidence type="ECO:0000256" key="28">
    <source>
        <dbReference type="SAM" id="Phobius"/>
    </source>
</evidence>
<feature type="disulfide bond" evidence="26">
    <location>
        <begin position="1140"/>
        <end position="1158"/>
    </location>
</feature>
<dbReference type="GO" id="GO:0032585">
    <property type="term" value="C:multivesicular body membrane"/>
    <property type="evidence" value="ECO:0007669"/>
    <property type="project" value="UniProtKB-SubCell"/>
</dbReference>
<keyword evidence="17" id="KW-0256">Endoplasmic reticulum</keyword>
<evidence type="ECO:0000256" key="6">
    <source>
        <dbReference type="ARBA" id="ARBA00004480"/>
    </source>
</evidence>
<dbReference type="PRINTS" id="PR00261">
    <property type="entry name" value="LDLRECEPTOR"/>
</dbReference>
<dbReference type="EMBL" id="JAPTSV010000011">
    <property type="protein sequence ID" value="KAJ1522941.1"/>
    <property type="molecule type" value="Genomic_DNA"/>
</dbReference>
<evidence type="ECO:0000256" key="24">
    <source>
        <dbReference type="ARBA" id="ARBA00029896"/>
    </source>
</evidence>
<comment type="similarity">
    <text evidence="8">Belongs to the VPS10-related sortilin family. SORL1 subfamily.</text>
</comment>
<evidence type="ECO:0000256" key="10">
    <source>
        <dbReference type="ARBA" id="ARBA00022448"/>
    </source>
</evidence>
<dbReference type="InterPro" id="IPR011042">
    <property type="entry name" value="6-blade_b-propeller_TolB-like"/>
</dbReference>
<feature type="disulfide bond" evidence="26">
    <location>
        <begin position="1462"/>
        <end position="1474"/>
    </location>
</feature>
<name>A0AAV7XDH4_9NEOP</name>
<dbReference type="CDD" id="cd00063">
    <property type="entry name" value="FN3"/>
    <property type="match status" value="4"/>
</dbReference>
<dbReference type="InterPro" id="IPR031777">
    <property type="entry name" value="Sortilin_C"/>
</dbReference>
<dbReference type="InterPro" id="IPR000742">
    <property type="entry name" value="EGF"/>
</dbReference>
<dbReference type="InterPro" id="IPR003961">
    <property type="entry name" value="FN3_dom"/>
</dbReference>
<dbReference type="InterPro" id="IPR031778">
    <property type="entry name" value="Sortilin_N"/>
</dbReference>
<dbReference type="GO" id="GO:0005789">
    <property type="term" value="C:endoplasmic reticulum membrane"/>
    <property type="evidence" value="ECO:0007669"/>
    <property type="project" value="UniProtKB-SubCell"/>
</dbReference>
<dbReference type="PANTHER" id="PTHR12106:SF27">
    <property type="entry name" value="SORTILIN-RELATED RECEPTOR"/>
    <property type="match status" value="1"/>
</dbReference>
<evidence type="ECO:0000256" key="9">
    <source>
        <dbReference type="ARBA" id="ARBA00013467"/>
    </source>
</evidence>
<feature type="disulfide bond" evidence="26">
    <location>
        <begin position="1274"/>
        <end position="1289"/>
    </location>
</feature>
<keyword evidence="20 26" id="KW-1015">Disulfide bond</keyword>
<feature type="domain" description="Fibronectin type-III" evidence="30">
    <location>
        <begin position="1998"/>
        <end position="2096"/>
    </location>
</feature>
<dbReference type="GO" id="GO:0055038">
    <property type="term" value="C:recycling endosome membrane"/>
    <property type="evidence" value="ECO:0007669"/>
    <property type="project" value="UniProtKB-SubCell"/>
</dbReference>
<dbReference type="GO" id="GO:0030658">
    <property type="term" value="C:transport vesicle membrane"/>
    <property type="evidence" value="ECO:0007669"/>
    <property type="project" value="UniProtKB-SubCell"/>
</dbReference>
<feature type="disulfide bond" evidence="26">
    <location>
        <begin position="1233"/>
        <end position="1248"/>
    </location>
</feature>
<protein>
    <recommendedName>
        <fullName evidence="9">Sortilin-related receptor</fullName>
    </recommendedName>
    <alternativeName>
        <fullName evidence="24">Low-density lipoprotein receptor relative with 11 ligand-binding repeats</fullName>
    </alternativeName>
    <alternativeName>
        <fullName evidence="25">Sorting protein-related receptor containing LDLR class A repeats</fullName>
    </alternativeName>
</protein>
<dbReference type="SMART" id="SM00060">
    <property type="entry name" value="FN3"/>
    <property type="match status" value="6"/>
</dbReference>
<dbReference type="Gene3D" id="4.10.400.10">
    <property type="entry name" value="Low-density Lipoprotein Receptor"/>
    <property type="match status" value="9"/>
</dbReference>
<feature type="disulfide bond" evidence="26">
    <location>
        <begin position="1432"/>
        <end position="1447"/>
    </location>
</feature>
<sequence length="2174" mass="242633">MPLLAFLLLFASLACAEERHGLPATTISVYKESFHAKRSPVIIDSSQDDFLSPFGEELSSARRAKRDIRPENSTIATKISHLNDTHSLLMVHWAGEGSDVVLCLAREPNLRDYSVVRPSALFISYNYGDTFENKTELLKLRNPSGEFTYGVVEKFYNHPKVTTHVVLTDITNKVIFTTKDSGLSMDQAKVDFHPSDVVFHETDPFMFLVHDKVDPMKKLWLTKDFGQTWTLVQESVKSFYWTAGSSAFSEESGDDSDGDVPKAATLYVERYEPGGTSTVLASTDLFKSFKIIVRNVNDFIVKKDFMFCTHEKKKTDLDLLVSFKQGPFVKAIFQSEHARMKYHVADVSGDQAMVVVIHDPHMANLYVSVDVSRESVKFALSLENIFCYMPNMTWQGSWLRSVAEDPFATLTRVDGLRGIYIASVVTSHAKSKIGLDDLSTMITFDRGGEWRLLSPPLYDDEGNPIQCEQKDGCSLHLAQNFAHLHPSTRYVPILTSKSAPGIILATGAVGKSLGGHPGVFLSADAGVTWRQILKDLYFFNFGDYGGVIVAVKFYKSKGETRQILYSTDEGQTFSAHNFTDVDLRMYGLMTEPGGNTTVFTMFGSGKPTHQWVIVKVDMKNAFKYNCTVDDYKFWSPGSGPLGIGSDGVRVPCLLGRTETYQRRLPHSNCYNSHSYVRQVQKQICDCGAEDFDCDYGFKRDLEHSAMQCVRDKSISYDPYAVPATCKPGNFYNRTKGYIKVPGDVCVGGRSYLYLPDQIACPIKMENDFLLAAQRDRIVRIDLENNKMDPLPILDLKNVIAIDFDMRNSCVYWADVVTDTIGRQCLKSGSDKSEIIVSTNLKSVEGMALDWVSNLLYFVDGSRATIEVIRTDIDHQGRMRRTILSAPTLKKPRGIAVHPKAGYLFWSDWSPDGPSVQRSNLDGSNVKRLFEGTRVVWPNGVAIDYIAERLYWVDAREDYIASCNLDGNNVIKVIANDGRVSHPFSVAVFKDNMYWDDWKQNSIFMADKDHGVAIERITEPMLGLMEIKVYAHSLQEATNACANKSLCSHICVGAPQSKYTCLCPDEMKMVNGQCLCPGDKPPFKNGTCPQDAHTCAPTFFACQNGVCVPGQWHCDGVDDCGDMSDEKNCTHTSCGPKQFRCEDGKCISPLWQCDKDKDCEDGSDEFCQPQYCTQSQFKCGTGNCIDAKWVCDGENDCHDGSDEKNCGHAPPTTCPVNEYKCANRSQCIPISWRCDAEMDCLDGSDEKDCKGQKTCQPWQFKCADGKACIFAGWRCDRSRDCDDGSDEVNCTSTGTTTTTPAPFSPPKNDSCADWMFQCENHRCIPDWWKCDSVDDCGDKSDEAGCGTDTDDDDDDHDETHTDSDLIPKPVNCPANFFQCYSGECIPDAWVCDGTPECSQREDELNCDGHTNCHEHHMFTCRVDGSCISFNFVCDGTSQCPDGTDEESCHEDRVHLVEPPVVICPPGLLACLDGVCIPIGKFCDGRMDCMDGYDERNCPKNGSRVYQVLQMGYDERLQDPHSLLLYWWIAVPKDVQLEYMPSYAPVVPPGHQQAPVWKNNTKWIEQPDFQFTNLTANTQYNMTVYVRIKGTVQAFPPAVYVQAFTGEDTPSEPWRVTAKAINYNEVLVKWDHPLHPRGKIVSYSVSMTPPVPPLSIEVKETQASIMYDFKANTSYSFWVVARNAKATSNSSQVIKLELSDIVTVGNIEGLNVHPLTETSVTLDWKPAPAKFGAVTYDVECQPPQPPQFHYPSYTPWKTTNTSITITNLSPGIIFLFRVRARHNDFPGPYDSIHVKLPGKRLPKVTGLKYLIAGDSSSTVRLTWDPVQDSRSKDWVYGIYYGLTVNDLLQKVRVTSNTTSAIITDLMACETYLFAIGLLGPHGYGEITQMPNRVVTVYYPRAPPRHLGVRSETIQNSTYMIVHWNSSCLTYSNTSTRYVITVTELTLNHTSAITTSPTNATYVEKHIKVHVGGRYNITVQADADDAVVAGPISYDAPPIPSPHQFKVEPLTNGSYILHWECPLEQLSSSSIEDPRYEVLVSKGPTLNVSVAEKFLIPAPPFTLYDVSEGTVYSFAVRTVTPDGYQSYLSESRSIEVPLGSWTAAVKSGVVLWTVVPGMILVLGLLTALGFFVWRHKRLQHSFASFANSHYDTRSGAATFGGDGLGKTKFFTYSSSIY</sequence>
<dbReference type="InterPro" id="IPR050310">
    <property type="entry name" value="VPS10-sortilin"/>
</dbReference>
<dbReference type="InterPro" id="IPR036116">
    <property type="entry name" value="FN3_sf"/>
</dbReference>
<dbReference type="Proteomes" id="UP001075354">
    <property type="component" value="Chromosome 11"/>
</dbReference>
<evidence type="ECO:0000256" key="19">
    <source>
        <dbReference type="ARBA" id="ARBA00023136"/>
    </source>
</evidence>
<dbReference type="Gene3D" id="3.30.60.270">
    <property type="match status" value="1"/>
</dbReference>
<evidence type="ECO:0000256" key="8">
    <source>
        <dbReference type="ARBA" id="ARBA00007041"/>
    </source>
</evidence>
<evidence type="ECO:0000256" key="14">
    <source>
        <dbReference type="ARBA" id="ARBA00022729"/>
    </source>
</evidence>
<dbReference type="Pfam" id="PF00058">
    <property type="entry name" value="Ldl_recept_b"/>
    <property type="match status" value="2"/>
</dbReference>
<dbReference type="Pfam" id="PF15902">
    <property type="entry name" value="Sortilin-Vps10"/>
    <property type="match status" value="1"/>
</dbReference>
<keyword evidence="22" id="KW-0325">Glycoprotein</keyword>
<evidence type="ECO:0000256" key="25">
    <source>
        <dbReference type="ARBA" id="ARBA00032450"/>
    </source>
</evidence>
<dbReference type="SUPFAM" id="SSF57424">
    <property type="entry name" value="LDL receptor-like module"/>
    <property type="match status" value="9"/>
</dbReference>
<dbReference type="PROSITE" id="PS50068">
    <property type="entry name" value="LDLRA_2"/>
    <property type="match status" value="9"/>
</dbReference>
<dbReference type="PROSITE" id="PS51120">
    <property type="entry name" value="LDLRB"/>
    <property type="match status" value="2"/>
</dbReference>
<comment type="caution">
    <text evidence="26">Lacks conserved residue(s) required for the propagation of feature annotation.</text>
</comment>
<dbReference type="Gene3D" id="2.120.10.30">
    <property type="entry name" value="TolB, C-terminal domain"/>
    <property type="match status" value="1"/>
</dbReference>
<feature type="disulfide bond" evidence="26">
    <location>
        <begin position="1113"/>
        <end position="1128"/>
    </location>
</feature>
<dbReference type="InterPro" id="IPR023415">
    <property type="entry name" value="LDLR_class-A_CS"/>
</dbReference>
<keyword evidence="11" id="KW-1003">Cell membrane</keyword>
<keyword evidence="15" id="KW-0677">Repeat</keyword>
<dbReference type="InterPro" id="IPR036055">
    <property type="entry name" value="LDL_receptor-like_sf"/>
</dbReference>
<evidence type="ECO:0000256" key="7">
    <source>
        <dbReference type="ARBA" id="ARBA00004545"/>
    </source>
</evidence>
<evidence type="ECO:0000256" key="29">
    <source>
        <dbReference type="SAM" id="SignalP"/>
    </source>
</evidence>
<dbReference type="Pfam" id="PF15901">
    <property type="entry name" value="Sortilin_C"/>
    <property type="match status" value="1"/>
</dbReference>
<feature type="domain" description="Fibronectin type-III" evidence="30">
    <location>
        <begin position="1610"/>
        <end position="1699"/>
    </location>
</feature>
<dbReference type="SUPFAM" id="SSF110296">
    <property type="entry name" value="Oligoxyloglucan reducing end-specific cellobiohydrolase"/>
    <property type="match status" value="1"/>
</dbReference>
<dbReference type="CDD" id="cd00112">
    <property type="entry name" value="LDLa"/>
    <property type="match status" value="9"/>
</dbReference>
<feature type="transmembrane region" description="Helical" evidence="28">
    <location>
        <begin position="2106"/>
        <end position="2130"/>
    </location>
</feature>
<feature type="disulfide bond" evidence="26">
    <location>
        <begin position="1101"/>
        <end position="1119"/>
    </location>
</feature>
<dbReference type="SUPFAM" id="SSF49265">
    <property type="entry name" value="Fibronectin type III"/>
    <property type="match status" value="3"/>
</dbReference>
<dbReference type="InterPro" id="IPR057841">
    <property type="entry name" value="FN3_SORL1"/>
</dbReference>
<keyword evidence="28" id="KW-1133">Transmembrane helix</keyword>
<feature type="domain" description="Fibronectin type-III" evidence="30">
    <location>
        <begin position="1803"/>
        <end position="1897"/>
    </location>
</feature>
<dbReference type="FunFam" id="4.10.400.10:FF:000034">
    <property type="entry name" value="Low-density lipoprotein receptor-related protein 2"/>
    <property type="match status" value="1"/>
</dbReference>
<evidence type="ECO:0000256" key="21">
    <source>
        <dbReference type="ARBA" id="ARBA00023170"/>
    </source>
</evidence>
<dbReference type="Pfam" id="PF00041">
    <property type="entry name" value="fn3"/>
    <property type="match status" value="2"/>
</dbReference>
<evidence type="ECO:0000256" key="3">
    <source>
        <dbReference type="ARBA" id="ARBA00004162"/>
    </source>
</evidence>
<dbReference type="SMART" id="SM00135">
    <property type="entry name" value="LY"/>
    <property type="match status" value="5"/>
</dbReference>
<keyword evidence="13" id="KW-0254">Endocytosis</keyword>
<keyword evidence="19 28" id="KW-0472">Membrane</keyword>
<keyword evidence="32" id="KW-1185">Reference proteome</keyword>
<dbReference type="GO" id="GO:0005794">
    <property type="term" value="C:Golgi apparatus"/>
    <property type="evidence" value="ECO:0007669"/>
    <property type="project" value="UniProtKB-SubCell"/>
</dbReference>
<feature type="domain" description="Fibronectin type-III" evidence="30">
    <location>
        <begin position="1704"/>
        <end position="1802"/>
    </location>
</feature>
<keyword evidence="10" id="KW-0813">Transport</keyword>
<dbReference type="Gene3D" id="2.10.70.80">
    <property type="match status" value="1"/>
</dbReference>